<gene>
    <name evidence="14" type="ORF">CGI_10026610</name>
</gene>
<dbReference type="InterPro" id="IPR008271">
    <property type="entry name" value="Ser/Thr_kinase_AS"/>
</dbReference>
<dbReference type="Gene3D" id="1.25.40.20">
    <property type="entry name" value="Ankyrin repeat-containing domain"/>
    <property type="match status" value="3"/>
</dbReference>
<dbReference type="SUPFAM" id="SSF56112">
    <property type="entry name" value="Protein kinase-like (PK-like)"/>
    <property type="match status" value="1"/>
</dbReference>
<keyword evidence="10" id="KW-0040">ANK repeat</keyword>
<dbReference type="InterPro" id="IPR002110">
    <property type="entry name" value="Ankyrin_rpt"/>
</dbReference>
<dbReference type="InterPro" id="IPR027417">
    <property type="entry name" value="P-loop_NTPase"/>
</dbReference>
<dbReference type="SUPFAM" id="SSF52540">
    <property type="entry name" value="P-loop containing nucleoside triphosphate hydrolases"/>
    <property type="match status" value="1"/>
</dbReference>
<dbReference type="PROSITE" id="PS00108">
    <property type="entry name" value="PROTEIN_KINASE_ST"/>
    <property type="match status" value="1"/>
</dbReference>
<dbReference type="GO" id="GO:0004674">
    <property type="term" value="F:protein serine/threonine kinase activity"/>
    <property type="evidence" value="ECO:0007669"/>
    <property type="project" value="UniProtKB-KW"/>
</dbReference>
<evidence type="ECO:0000256" key="5">
    <source>
        <dbReference type="ARBA" id="ARBA00022679"/>
    </source>
</evidence>
<evidence type="ECO:0000256" key="3">
    <source>
        <dbReference type="ARBA" id="ARBA00022527"/>
    </source>
</evidence>
<dbReference type="InParanoid" id="K1R5J3"/>
<evidence type="ECO:0000256" key="9">
    <source>
        <dbReference type="ARBA" id="ARBA00022840"/>
    </source>
</evidence>
<comment type="cofactor">
    <cofactor evidence="1">
        <name>Mg(2+)</name>
        <dbReference type="ChEBI" id="CHEBI:18420"/>
    </cofactor>
</comment>
<dbReference type="Pfam" id="PF00069">
    <property type="entry name" value="Pkinase"/>
    <property type="match status" value="1"/>
</dbReference>
<dbReference type="PROSITE" id="PS50088">
    <property type="entry name" value="ANK_REPEAT"/>
    <property type="match status" value="5"/>
</dbReference>
<dbReference type="PANTHER" id="PTHR24198:SF169">
    <property type="entry name" value="NON-SPECIFIC SERINE_THREONINE PROTEIN KINASE"/>
    <property type="match status" value="1"/>
</dbReference>
<dbReference type="Pfam" id="PF13516">
    <property type="entry name" value="LRR_6"/>
    <property type="match status" value="1"/>
</dbReference>
<evidence type="ECO:0000256" key="8">
    <source>
        <dbReference type="ARBA" id="ARBA00022777"/>
    </source>
</evidence>
<dbReference type="PROSITE" id="PS00107">
    <property type="entry name" value="PROTEIN_KINASE_ATP"/>
    <property type="match status" value="1"/>
</dbReference>
<feature type="region of interest" description="Disordered" evidence="13">
    <location>
        <begin position="672"/>
        <end position="710"/>
    </location>
</feature>
<dbReference type="EMBL" id="JH816764">
    <property type="protein sequence ID" value="EKC38809.1"/>
    <property type="molecule type" value="Genomic_DNA"/>
</dbReference>
<accession>K1R5J3</accession>
<evidence type="ECO:0000256" key="6">
    <source>
        <dbReference type="ARBA" id="ARBA00022737"/>
    </source>
</evidence>
<organism evidence="14">
    <name type="scientific">Magallana gigas</name>
    <name type="common">Pacific oyster</name>
    <name type="synonym">Crassostrea gigas</name>
    <dbReference type="NCBI Taxonomy" id="29159"/>
    <lineage>
        <taxon>Eukaryota</taxon>
        <taxon>Metazoa</taxon>
        <taxon>Spiralia</taxon>
        <taxon>Lophotrochozoa</taxon>
        <taxon>Mollusca</taxon>
        <taxon>Bivalvia</taxon>
        <taxon>Autobranchia</taxon>
        <taxon>Pteriomorphia</taxon>
        <taxon>Ostreida</taxon>
        <taxon>Ostreoidea</taxon>
        <taxon>Ostreidae</taxon>
        <taxon>Magallana</taxon>
    </lineage>
</organism>
<keyword evidence="5" id="KW-0808">Transferase</keyword>
<dbReference type="Gene3D" id="3.80.10.10">
    <property type="entry name" value="Ribonuclease Inhibitor"/>
    <property type="match status" value="3"/>
</dbReference>
<evidence type="ECO:0000256" key="1">
    <source>
        <dbReference type="ARBA" id="ARBA00001946"/>
    </source>
</evidence>
<dbReference type="InterPro" id="IPR036322">
    <property type="entry name" value="WD40_repeat_dom_sf"/>
</dbReference>
<feature type="compositionally biased region" description="Low complexity" evidence="13">
    <location>
        <begin position="680"/>
        <end position="689"/>
    </location>
</feature>
<evidence type="ECO:0000256" key="12">
    <source>
        <dbReference type="ARBA" id="ARBA00048679"/>
    </source>
</evidence>
<dbReference type="Gene3D" id="3.30.70.1390">
    <property type="entry name" value="ROC domain from the Parkinson's disease-associated leucine-rich repeat kinase 2"/>
    <property type="match status" value="1"/>
</dbReference>
<dbReference type="PROSITE" id="PS50011">
    <property type="entry name" value="PROTEIN_KINASE_DOM"/>
    <property type="match status" value="1"/>
</dbReference>
<evidence type="ECO:0000256" key="13">
    <source>
        <dbReference type="SAM" id="MobiDB-lite"/>
    </source>
</evidence>
<dbReference type="Gene3D" id="3.40.50.300">
    <property type="entry name" value="P-loop containing nucleotide triphosphate hydrolases"/>
    <property type="match status" value="1"/>
</dbReference>
<reference evidence="14" key="1">
    <citation type="journal article" date="2012" name="Nature">
        <title>The oyster genome reveals stress adaptation and complexity of shell formation.</title>
        <authorList>
            <person name="Zhang G."/>
            <person name="Fang X."/>
            <person name="Guo X."/>
            <person name="Li L."/>
            <person name="Luo R."/>
            <person name="Xu F."/>
            <person name="Yang P."/>
            <person name="Zhang L."/>
            <person name="Wang X."/>
            <person name="Qi H."/>
            <person name="Xiong Z."/>
            <person name="Que H."/>
            <person name="Xie Y."/>
            <person name="Holland P.W."/>
            <person name="Paps J."/>
            <person name="Zhu Y."/>
            <person name="Wu F."/>
            <person name="Chen Y."/>
            <person name="Wang J."/>
            <person name="Peng C."/>
            <person name="Meng J."/>
            <person name="Yang L."/>
            <person name="Liu J."/>
            <person name="Wen B."/>
            <person name="Zhang N."/>
            <person name="Huang Z."/>
            <person name="Zhu Q."/>
            <person name="Feng Y."/>
            <person name="Mount A."/>
            <person name="Hedgecock D."/>
            <person name="Xu Z."/>
            <person name="Liu Y."/>
            <person name="Domazet-Loso T."/>
            <person name="Du Y."/>
            <person name="Sun X."/>
            <person name="Zhang S."/>
            <person name="Liu B."/>
            <person name="Cheng P."/>
            <person name="Jiang X."/>
            <person name="Li J."/>
            <person name="Fan D."/>
            <person name="Wang W."/>
            <person name="Fu W."/>
            <person name="Wang T."/>
            <person name="Wang B."/>
            <person name="Zhang J."/>
            <person name="Peng Z."/>
            <person name="Li Y."/>
            <person name="Li N."/>
            <person name="Wang J."/>
            <person name="Chen M."/>
            <person name="He Y."/>
            <person name="Tan F."/>
            <person name="Song X."/>
            <person name="Zheng Q."/>
            <person name="Huang R."/>
            <person name="Yang H."/>
            <person name="Du X."/>
            <person name="Chen L."/>
            <person name="Yang M."/>
            <person name="Gaffney P.M."/>
            <person name="Wang S."/>
            <person name="Luo L."/>
            <person name="She Z."/>
            <person name="Ming Y."/>
            <person name="Huang W."/>
            <person name="Zhang S."/>
            <person name="Huang B."/>
            <person name="Zhang Y."/>
            <person name="Qu T."/>
            <person name="Ni P."/>
            <person name="Miao G."/>
            <person name="Wang J."/>
            <person name="Wang Q."/>
            <person name="Steinberg C.E."/>
            <person name="Wang H."/>
            <person name="Li N."/>
            <person name="Qian L."/>
            <person name="Zhang G."/>
            <person name="Li Y."/>
            <person name="Yang H."/>
            <person name="Liu X."/>
            <person name="Wang J."/>
            <person name="Yin Y."/>
            <person name="Wang J."/>
        </authorList>
    </citation>
    <scope>NUCLEOTIDE SEQUENCE [LARGE SCALE GENOMIC DNA]</scope>
    <source>
        <strain evidence="14">05x7-T-G4-1.051#20</strain>
    </source>
</reference>
<evidence type="ECO:0000256" key="4">
    <source>
        <dbReference type="ARBA" id="ARBA00022614"/>
    </source>
</evidence>
<dbReference type="InterPro" id="IPR017441">
    <property type="entry name" value="Protein_kinase_ATP_BS"/>
</dbReference>
<dbReference type="InterPro" id="IPR001611">
    <property type="entry name" value="Leu-rich_rpt"/>
</dbReference>
<proteinExistence type="predicted"/>
<sequence>MDEIFMISMGDFTGEELIQAAIFNDAELMKCLLEGECVNFINFQDRRGRTAVYTSVSNNSSRCLRILLEHGADPNIAALKTFNFMTPLHQAIIDLKLDIFKLLLSYGADITKPDGSGLSPMALAENMELNDYLQEMEEEQAFAEACRAADTSKMATILETNTSPTMHAKLVLNTVTEDGLTPVCWACKSGNVDMVDLLLRHHASTISCTSQEMTPIHIACHFENTDCVKLLLQHCPDIVQRKMSNESLALHLAIEAGNLSLVQLLLYHDYPEYALEDHRDEALGISYKLPFDVNTKDSIGRSPLYVAAEKNQVEIVRCLLDFCVQCERKQQPKKYEGRNRQASNVNFEPELRREQLKASGSHSGVFASNIYHPVDINLQGRNGFTPLHVAVSSSFYEVTDILLKHKADVNILANDNGKLISTLMMACKKGDSIILDKLFKYGADDLDKQVFEYAVEKRPRMVFTLLKYRTFKDLENEYKINKMDMRLLYRQMSDLEDSYDGLNSLNLDFKKFKFPVNSVHIKWQDLQHIDALKEDTLVDISSHHNPELQATSLSNPFALFAITKIDISGNKIGPMFPAVFFKLPSLHYLNLSKNQIKMFPDVSDNDHLFVCLEELLLDRNKIEVLPDYLFKVSTLRFLSVSYNSVKDIPCDIWELQCLAFLNLANNMIASLPQPRPRQSRPPSQGNPSNVPNYFEDDSIPNQAPTPKSDVEETEVKHALIWMSGSVHVSDNDFDIGSGPRNRGLQDLNLSKNRLKEIPFWLCCTSPFMENLNLSSNQISSVGRLFQLPQHLKTLDLSGNNLADTVNWQCFEDNDGLCYSTRSVRPTNSPHSFSSYTSFTQLMTCAHRQHRILERLDTLNLGGNRRLEKVVVSRATDNRQRRSSAASLSSLNSSLDEEKRRLLFPNLTSLDLSYNIGLQEIPSEIGDLSSLKRLSLSFTGVKELPPNIGKLKSLFTLDLEKCNLEGPILDIIHGSPMRTKDILGFLLSVLEDQRIDKTATGMRQDGNTLSTVGIDINEIVIGERWANGPVTFRTWDFGGQKEYYATHQYFLSPRSLYLVMWKLTDGEQGIQTIWQWLVSIQARAPGSPVIIIGTHRDFLTNRKTRSNFPASFEDDMKEIIVRQFINVEEPDKCGLPFVIGQFNVSCKSGENVKELVNFIYSRVFQLKHPRRNKEKLLQHKIPKKYLILKDIVQELAEERIHEEKDPVLDKSSYMLKTMHKMMERSGTLFRDPEDVEQATRFLHENGILFHYEDLTLKDRYFLDPQWLCDQLARVVTVDQVNNFAQNDETLRRTKNSLPGSGSPNSSMYQRPGGSLGFVNSHPSSNVIFSHCRLYVMTYFPSGFWPRLITRILADKSLYEIVTDLFPIPSEVLEACPYLKTKEPYWQPWQTGVQLLCHNTVLFRIKEVLPGLSGFCDYQRTALKCWIDNRWSPIDMENSVVLEIGFPCDSIEFTFADRGASQHGMCAITKKIKVCLEERASAKFLVKMSEHIDNLLQDWYPEIGESRFVQNCYGRYLITRVIPCPHCLFEVVRKERKNDTTLYWQFVDQNLDITSTISLSEIMLDESTLDQREETSKNNMYCFLVEKCILNCLNDHNEICPLHGSMSPRFMMSQDGVARTLYIAPEILFSDLDTSILIGPADTLTLVKLVGKGAFGEVYQGKLRKVDEPIKDVAVKMLCGPFKDASLQSKGQTDLHMENATSAYLTARQEISILQTIDHQNIVPLLGLSLRPLALVLSLAPLGSLGNKLLQIGNDGRRLSVYAIKQIVLQVADALSYLHCRSIIYRDLKADNVLVWQMNGFDFSEDTLDPIHVKLADYGVSRTVQSSGTKGFGGTPPFIAPEILQFAGKAQYTEKELSYPSHFLDLMSISWSHDPAERPSAERIKQMVQCPQFCHLIDAISMDTSVNILSACCVSVEKEMDNENDDVFDDHDFLPTNTTKEIWLSTAPTNGNSRIEIYCYDRVFRSTINKLKATLKDLIYVDTVVLSSLAKEIKMITCGFDFKIRFLTSQILRAESQSQVVFVLTSVKGGVLVIIEVDSVNLTVSTRQNIVPGKCICACLVPKEDGNQEIWCGQTEGKILVQDYKDLTKSEQIVETNDIVNMHRNCQFLESAMVGDRQYVWSYNYPGTTVSCWNVKTKEVEAELNCADVVPITESGSLHAYFTNNLEARKYQVTAMRVSDKYLYVGTTSGCVIVADAVELKPYTVFCCHSSEDFYVRTIVPMQENEQSDSQFMKHGIPYGIVTVGKGYRDLILKPETEMEHNFLQAFANRPGSPRKSVKNPTYILSWHAKNWEYY</sequence>
<dbReference type="SMART" id="SM00248">
    <property type="entry name" value="ANK"/>
    <property type="match status" value="8"/>
</dbReference>
<dbReference type="Pfam" id="PF08477">
    <property type="entry name" value="Roc"/>
    <property type="match status" value="1"/>
</dbReference>
<dbReference type="PROSITE" id="PS51424">
    <property type="entry name" value="ROC"/>
    <property type="match status" value="1"/>
</dbReference>
<comment type="catalytic activity">
    <reaction evidence="12">
        <text>L-seryl-[protein] + ATP = O-phospho-L-seryl-[protein] + ADP + H(+)</text>
        <dbReference type="Rhea" id="RHEA:17989"/>
        <dbReference type="Rhea" id="RHEA-COMP:9863"/>
        <dbReference type="Rhea" id="RHEA-COMP:11604"/>
        <dbReference type="ChEBI" id="CHEBI:15378"/>
        <dbReference type="ChEBI" id="CHEBI:29999"/>
        <dbReference type="ChEBI" id="CHEBI:30616"/>
        <dbReference type="ChEBI" id="CHEBI:83421"/>
        <dbReference type="ChEBI" id="CHEBI:456216"/>
        <dbReference type="EC" id="2.7.11.1"/>
    </reaction>
</comment>
<dbReference type="InterPro" id="IPR020859">
    <property type="entry name" value="ROC"/>
</dbReference>
<dbReference type="SUPFAM" id="SSF48403">
    <property type="entry name" value="Ankyrin repeat"/>
    <property type="match status" value="2"/>
</dbReference>
<evidence type="ECO:0000256" key="11">
    <source>
        <dbReference type="ARBA" id="ARBA00047899"/>
    </source>
</evidence>
<dbReference type="Gene3D" id="1.10.510.10">
    <property type="entry name" value="Transferase(Phosphotransferase) domain 1"/>
    <property type="match status" value="1"/>
</dbReference>
<dbReference type="SUPFAM" id="SSF52058">
    <property type="entry name" value="L domain-like"/>
    <property type="match status" value="1"/>
</dbReference>
<keyword evidence="8 14" id="KW-0418">Kinase</keyword>
<dbReference type="SMART" id="SM00220">
    <property type="entry name" value="S_TKc"/>
    <property type="match status" value="1"/>
</dbReference>
<dbReference type="InterPro" id="IPR003591">
    <property type="entry name" value="Leu-rich_rpt_typical-subtyp"/>
</dbReference>
<dbReference type="GO" id="GO:0009966">
    <property type="term" value="P:regulation of signal transduction"/>
    <property type="evidence" value="ECO:0007669"/>
    <property type="project" value="UniProtKB-ARBA"/>
</dbReference>
<evidence type="ECO:0000313" key="14">
    <source>
        <dbReference type="EMBL" id="EKC38809.1"/>
    </source>
</evidence>
<evidence type="ECO:0000256" key="10">
    <source>
        <dbReference type="ARBA" id="ARBA00023043"/>
    </source>
</evidence>
<dbReference type="InterPro" id="IPR032675">
    <property type="entry name" value="LRR_dom_sf"/>
</dbReference>
<dbReference type="PANTHER" id="PTHR24198">
    <property type="entry name" value="ANKYRIN REPEAT AND PROTEIN KINASE DOMAIN-CONTAINING PROTEIN"/>
    <property type="match status" value="1"/>
</dbReference>
<dbReference type="InterPro" id="IPR032171">
    <property type="entry name" value="COR-A"/>
</dbReference>
<dbReference type="FunCoup" id="K1R5J3">
    <property type="interactions" value="530"/>
</dbReference>
<keyword evidence="4" id="KW-0433">Leucine-rich repeat</keyword>
<dbReference type="PROSITE" id="PS51450">
    <property type="entry name" value="LRR"/>
    <property type="match status" value="3"/>
</dbReference>
<evidence type="ECO:0000256" key="2">
    <source>
        <dbReference type="ARBA" id="ARBA00012513"/>
    </source>
</evidence>
<dbReference type="Pfam" id="PF16095">
    <property type="entry name" value="COR-A"/>
    <property type="match status" value="1"/>
</dbReference>
<dbReference type="InterPro" id="IPR000719">
    <property type="entry name" value="Prot_kinase_dom"/>
</dbReference>
<comment type="catalytic activity">
    <reaction evidence="11">
        <text>L-threonyl-[protein] + ATP = O-phospho-L-threonyl-[protein] + ADP + H(+)</text>
        <dbReference type="Rhea" id="RHEA:46608"/>
        <dbReference type="Rhea" id="RHEA-COMP:11060"/>
        <dbReference type="Rhea" id="RHEA-COMP:11605"/>
        <dbReference type="ChEBI" id="CHEBI:15378"/>
        <dbReference type="ChEBI" id="CHEBI:30013"/>
        <dbReference type="ChEBI" id="CHEBI:30616"/>
        <dbReference type="ChEBI" id="CHEBI:61977"/>
        <dbReference type="ChEBI" id="CHEBI:456216"/>
        <dbReference type="EC" id="2.7.11.1"/>
    </reaction>
</comment>
<protein>
    <recommendedName>
        <fullName evidence="2">non-specific serine/threonine protein kinase</fullName>
        <ecNumber evidence="2">2.7.11.1</ecNumber>
    </recommendedName>
</protein>
<dbReference type="HOGENOM" id="CLU_000987_0_0_1"/>
<dbReference type="Pfam" id="PF13855">
    <property type="entry name" value="LRR_8"/>
    <property type="match status" value="1"/>
</dbReference>
<dbReference type="EC" id="2.7.11.1" evidence="2"/>
<dbReference type="GO" id="GO:0005737">
    <property type="term" value="C:cytoplasm"/>
    <property type="evidence" value="ECO:0007669"/>
    <property type="project" value="UniProtKB-ARBA"/>
</dbReference>
<dbReference type="SMART" id="SM00364">
    <property type="entry name" value="LRR_BAC"/>
    <property type="match status" value="7"/>
</dbReference>
<evidence type="ECO:0000256" key="7">
    <source>
        <dbReference type="ARBA" id="ARBA00022741"/>
    </source>
</evidence>
<keyword evidence="3" id="KW-0723">Serine/threonine-protein kinase</keyword>
<dbReference type="Pfam" id="PF12796">
    <property type="entry name" value="Ank_2"/>
    <property type="match status" value="3"/>
</dbReference>
<dbReference type="SMART" id="SM00369">
    <property type="entry name" value="LRR_TYP"/>
    <property type="match status" value="7"/>
</dbReference>
<dbReference type="PROSITE" id="PS50297">
    <property type="entry name" value="ANK_REP_REGION"/>
    <property type="match status" value="5"/>
</dbReference>
<dbReference type="SUPFAM" id="SSF50978">
    <property type="entry name" value="WD40 repeat-like"/>
    <property type="match status" value="1"/>
</dbReference>
<keyword evidence="6" id="KW-0677">Repeat</keyword>
<dbReference type="InterPro" id="IPR036770">
    <property type="entry name" value="Ankyrin_rpt-contain_sf"/>
</dbReference>
<dbReference type="GO" id="GO:0005524">
    <property type="term" value="F:ATP binding"/>
    <property type="evidence" value="ECO:0007669"/>
    <property type="project" value="UniProtKB-UniRule"/>
</dbReference>
<keyword evidence="7" id="KW-0547">Nucleotide-binding</keyword>
<dbReference type="InterPro" id="IPR011009">
    <property type="entry name" value="Kinase-like_dom_sf"/>
</dbReference>
<dbReference type="GO" id="GO:0005525">
    <property type="term" value="F:GTP binding"/>
    <property type="evidence" value="ECO:0007669"/>
    <property type="project" value="UniProtKB-KW"/>
</dbReference>
<keyword evidence="9" id="KW-0067">ATP-binding</keyword>
<name>K1R5J3_MAGGI</name>